<dbReference type="STRING" id="1834516.BL253_16365"/>
<dbReference type="Proteomes" id="UP000188929">
    <property type="component" value="Unassembled WGS sequence"/>
</dbReference>
<evidence type="ECO:0000256" key="7">
    <source>
        <dbReference type="ARBA" id="ARBA00022777"/>
    </source>
</evidence>
<dbReference type="GO" id="GO:0019826">
    <property type="term" value="F:oxygen sensor activity"/>
    <property type="evidence" value="ECO:0007669"/>
    <property type="project" value="UniProtKB-ARBA"/>
</dbReference>
<keyword evidence="7 14" id="KW-0418">Kinase</keyword>
<keyword evidence="5" id="KW-0808">Transferase</keyword>
<dbReference type="EMBL" id="MOMC01000032">
    <property type="protein sequence ID" value="ONH29543.1"/>
    <property type="molecule type" value="Genomic_DNA"/>
</dbReference>
<dbReference type="SUPFAM" id="SSF55781">
    <property type="entry name" value="GAF domain-like"/>
    <property type="match status" value="2"/>
</dbReference>
<dbReference type="GO" id="GO:0070483">
    <property type="term" value="P:detection of hypoxia"/>
    <property type="evidence" value="ECO:0007669"/>
    <property type="project" value="UniProtKB-ARBA"/>
</dbReference>
<keyword evidence="15" id="KW-1185">Reference proteome</keyword>
<dbReference type="GO" id="GO:0070025">
    <property type="term" value="F:carbon monoxide binding"/>
    <property type="evidence" value="ECO:0007669"/>
    <property type="project" value="UniProtKB-ARBA"/>
</dbReference>
<dbReference type="GO" id="GO:0005524">
    <property type="term" value="F:ATP binding"/>
    <property type="evidence" value="ECO:0007669"/>
    <property type="project" value="UniProtKB-ARBA"/>
</dbReference>
<evidence type="ECO:0000256" key="3">
    <source>
        <dbReference type="ARBA" id="ARBA00022490"/>
    </source>
</evidence>
<dbReference type="FunFam" id="3.30.450.40:FF:000052">
    <property type="entry name" value="Oxygen sensor histidine kinase response regulator DevS/DosS"/>
    <property type="match status" value="1"/>
</dbReference>
<dbReference type="Pfam" id="PF07730">
    <property type="entry name" value="HisKA_3"/>
    <property type="match status" value="1"/>
</dbReference>
<evidence type="ECO:0000313" key="14">
    <source>
        <dbReference type="EMBL" id="ONH29543.1"/>
    </source>
</evidence>
<evidence type="ECO:0000313" key="15">
    <source>
        <dbReference type="Proteomes" id="UP000188929"/>
    </source>
</evidence>
<feature type="compositionally biased region" description="Pro residues" evidence="11">
    <location>
        <begin position="1"/>
        <end position="12"/>
    </location>
</feature>
<evidence type="ECO:0000256" key="4">
    <source>
        <dbReference type="ARBA" id="ARBA00022553"/>
    </source>
</evidence>
<comment type="cofactor">
    <cofactor evidence="1">
        <name>Mg(2+)</name>
        <dbReference type="ChEBI" id="CHEBI:18420"/>
    </cofactor>
</comment>
<dbReference type="GO" id="GO:0046983">
    <property type="term" value="F:protein dimerization activity"/>
    <property type="evidence" value="ECO:0007669"/>
    <property type="project" value="InterPro"/>
</dbReference>
<dbReference type="PANTHER" id="PTHR24421:SF56">
    <property type="entry name" value="OXYGEN SENSOR HISTIDINE KINASE RESPONSE REGULATOR DOST"/>
    <property type="match status" value="1"/>
</dbReference>
<proteinExistence type="predicted"/>
<gene>
    <name evidence="14" type="ORF">BL253_16365</name>
</gene>
<keyword evidence="10" id="KW-0902">Two-component regulatory system</keyword>
<keyword evidence="6" id="KW-0479">Metal-binding</keyword>
<comment type="cofactor">
    <cofactor evidence="2">
        <name>heme</name>
        <dbReference type="ChEBI" id="CHEBI:30413"/>
    </cofactor>
</comment>
<dbReference type="Pfam" id="PF13185">
    <property type="entry name" value="GAF_2"/>
    <property type="match status" value="1"/>
</dbReference>
<organism evidence="14 15">
    <name type="scientific">Pseudofrankia asymbiotica</name>
    <dbReference type="NCBI Taxonomy" id="1834516"/>
    <lineage>
        <taxon>Bacteria</taxon>
        <taxon>Bacillati</taxon>
        <taxon>Actinomycetota</taxon>
        <taxon>Actinomycetes</taxon>
        <taxon>Frankiales</taxon>
        <taxon>Frankiaceae</taxon>
        <taxon>Pseudofrankia</taxon>
    </lineage>
</organism>
<name>A0A1V2IC16_9ACTN</name>
<dbReference type="AlphaFoldDB" id="A0A1V2IC16"/>
<evidence type="ECO:0000256" key="2">
    <source>
        <dbReference type="ARBA" id="ARBA00001971"/>
    </source>
</evidence>
<dbReference type="GO" id="GO:0070026">
    <property type="term" value="F:nitric oxide binding"/>
    <property type="evidence" value="ECO:0007669"/>
    <property type="project" value="UniProtKB-ARBA"/>
</dbReference>
<dbReference type="SMART" id="SM00387">
    <property type="entry name" value="HATPase_c"/>
    <property type="match status" value="1"/>
</dbReference>
<sequence length="611" mass="64771">MGPEPTARPTPSAPGDAAPAQRAGSRPDERPGDERPGEELEFPSVARLELDELLLQLVDRAQDVMATQGRLRGLLRATRTVASDLSLDVVLRRIVEAACELVDARYGALGVTAKGAEVLEQFIHVGIDPRLVAEIGHLPRGEGVLGALIHDPRPVRLEDLAGHPGAVGFPRGHPTMRTFLGVPIRVRGEVFGNLYLTEKRGGRVFTAEDEELVLALAASAAVAIDNARLFGQARHREQWLQASADITRHLLGDGDRPLELIVRRAREVARADTAALALGAHDAEHLRLDITAGDGAERLAGGLLAVDESLAGRAIHEHAPLFAGEAPAEIAELLAGAADLGPVMVVPLITSRTSAGAVILGRRRGAEPFTDADLEMAAAFAGHVAIALQLAESRAAQNRLTVLEDRDRIARDLHDHVMQRLFAVALGLQGLAEAEDHPNRAKRLATYVDDLDSTLREIRQSVFELRGRSAAGGAGLRMALRGIVDETTRAFGFEPRLLVDGPLDSAVTPAVADHLFAVVRESLSNAARHARCRGASVTVTVADGRVSAEIVDDGIGLGTGEPSRRSGLANMRSRAEELCGTFEIGPGPDGVGTRVVWTAPCAPPAPVPGQA</sequence>
<feature type="region of interest" description="Disordered" evidence="11">
    <location>
        <begin position="1"/>
        <end position="42"/>
    </location>
</feature>
<evidence type="ECO:0000256" key="1">
    <source>
        <dbReference type="ARBA" id="ARBA00001946"/>
    </source>
</evidence>
<dbReference type="SMART" id="SM00065">
    <property type="entry name" value="GAF"/>
    <property type="match status" value="2"/>
</dbReference>
<feature type="domain" description="Histidine kinase/HSP90-like ATPase" evidence="13">
    <location>
        <begin position="510"/>
        <end position="603"/>
    </location>
</feature>
<evidence type="ECO:0000256" key="5">
    <source>
        <dbReference type="ARBA" id="ARBA00022679"/>
    </source>
</evidence>
<evidence type="ECO:0000256" key="6">
    <source>
        <dbReference type="ARBA" id="ARBA00022723"/>
    </source>
</evidence>
<protein>
    <submittedName>
        <fullName evidence="14">Histidine kinase</fullName>
    </submittedName>
</protein>
<keyword evidence="9" id="KW-0408">Iron</keyword>
<feature type="compositionally biased region" description="Basic and acidic residues" evidence="11">
    <location>
        <begin position="25"/>
        <end position="38"/>
    </location>
</feature>
<dbReference type="SUPFAM" id="SSF55874">
    <property type="entry name" value="ATPase domain of HSP90 chaperone/DNA topoisomerase II/histidine kinase"/>
    <property type="match status" value="1"/>
</dbReference>
<dbReference type="PANTHER" id="PTHR24421">
    <property type="entry name" value="NITRATE/NITRITE SENSOR PROTEIN NARX-RELATED"/>
    <property type="match status" value="1"/>
</dbReference>
<dbReference type="InterPro" id="IPR003594">
    <property type="entry name" value="HATPase_dom"/>
</dbReference>
<dbReference type="InterPro" id="IPR029016">
    <property type="entry name" value="GAF-like_dom_sf"/>
</dbReference>
<evidence type="ECO:0000256" key="8">
    <source>
        <dbReference type="ARBA" id="ARBA00022842"/>
    </source>
</evidence>
<dbReference type="CDD" id="cd16917">
    <property type="entry name" value="HATPase_UhpB-NarQ-NarX-like"/>
    <property type="match status" value="1"/>
</dbReference>
<feature type="domain" description="GAF" evidence="12">
    <location>
        <begin position="86"/>
        <end position="234"/>
    </location>
</feature>
<dbReference type="GO" id="GO:0000287">
    <property type="term" value="F:magnesium ion binding"/>
    <property type="evidence" value="ECO:0007669"/>
    <property type="project" value="UniProtKB-ARBA"/>
</dbReference>
<dbReference type="RefSeq" id="WP_420801678.1">
    <property type="nucleotide sequence ID" value="NZ_MOMC01000032.1"/>
</dbReference>
<keyword evidence="4" id="KW-0597">Phosphoprotein</keyword>
<dbReference type="Gene3D" id="1.20.5.1930">
    <property type="match status" value="1"/>
</dbReference>
<accession>A0A1V2IC16</accession>
<dbReference type="InterPro" id="IPR011712">
    <property type="entry name" value="Sig_transdc_His_kin_sub3_dim/P"/>
</dbReference>
<comment type="caution">
    <text evidence="14">The sequence shown here is derived from an EMBL/GenBank/DDBJ whole genome shotgun (WGS) entry which is preliminary data.</text>
</comment>
<evidence type="ECO:0000256" key="11">
    <source>
        <dbReference type="SAM" id="MobiDB-lite"/>
    </source>
</evidence>
<dbReference type="Gene3D" id="3.30.565.10">
    <property type="entry name" value="Histidine kinase-like ATPase, C-terminal domain"/>
    <property type="match status" value="1"/>
</dbReference>
<dbReference type="GO" id="GO:0016020">
    <property type="term" value="C:membrane"/>
    <property type="evidence" value="ECO:0007669"/>
    <property type="project" value="InterPro"/>
</dbReference>
<dbReference type="GO" id="GO:0000155">
    <property type="term" value="F:phosphorelay sensor kinase activity"/>
    <property type="evidence" value="ECO:0007669"/>
    <property type="project" value="InterPro"/>
</dbReference>
<reference evidence="15" key="1">
    <citation type="submission" date="2016-10" db="EMBL/GenBank/DDBJ databases">
        <title>Frankia sp. NRRL B-16386 Genome sequencing.</title>
        <authorList>
            <person name="Ghodhbane-Gtari F."/>
            <person name="Swanson E."/>
            <person name="Gueddou A."/>
            <person name="Hezbri K."/>
            <person name="Ktari K."/>
            <person name="Nouioui I."/>
            <person name="Morris K."/>
            <person name="Simpson S."/>
            <person name="Abebe-Akele F."/>
            <person name="Thomas K."/>
            <person name="Gtari M."/>
            <person name="Tisa L.S."/>
        </authorList>
    </citation>
    <scope>NUCLEOTIDE SEQUENCE [LARGE SCALE GENOMIC DNA]</scope>
    <source>
        <strain evidence="15">NRRL B-16386</strain>
    </source>
</reference>
<feature type="domain" description="GAF" evidence="12">
    <location>
        <begin position="253"/>
        <end position="398"/>
    </location>
</feature>
<dbReference type="GO" id="GO:0020037">
    <property type="term" value="F:heme binding"/>
    <property type="evidence" value="ECO:0007669"/>
    <property type="project" value="UniProtKB-ARBA"/>
</dbReference>
<keyword evidence="3" id="KW-0963">Cytoplasm</keyword>
<dbReference type="Pfam" id="PF02518">
    <property type="entry name" value="HATPase_c"/>
    <property type="match status" value="1"/>
</dbReference>
<evidence type="ECO:0000259" key="13">
    <source>
        <dbReference type="SMART" id="SM00387"/>
    </source>
</evidence>
<evidence type="ECO:0000256" key="9">
    <source>
        <dbReference type="ARBA" id="ARBA00023004"/>
    </source>
</evidence>
<dbReference type="InterPro" id="IPR036890">
    <property type="entry name" value="HATPase_C_sf"/>
</dbReference>
<dbReference type="InterPro" id="IPR003018">
    <property type="entry name" value="GAF"/>
</dbReference>
<evidence type="ECO:0000256" key="10">
    <source>
        <dbReference type="ARBA" id="ARBA00023012"/>
    </source>
</evidence>
<dbReference type="GO" id="GO:0019825">
    <property type="term" value="F:oxygen binding"/>
    <property type="evidence" value="ECO:0007669"/>
    <property type="project" value="UniProtKB-ARBA"/>
</dbReference>
<dbReference type="Gene3D" id="3.30.450.40">
    <property type="match status" value="2"/>
</dbReference>
<evidence type="ECO:0000259" key="12">
    <source>
        <dbReference type="SMART" id="SM00065"/>
    </source>
</evidence>
<dbReference type="InterPro" id="IPR050482">
    <property type="entry name" value="Sensor_HK_TwoCompSys"/>
</dbReference>
<dbReference type="Pfam" id="PF13492">
    <property type="entry name" value="GAF_3"/>
    <property type="match status" value="1"/>
</dbReference>
<keyword evidence="8" id="KW-0460">Magnesium</keyword>